<dbReference type="InterPro" id="IPR033932">
    <property type="entry name" value="YtcJ-like"/>
</dbReference>
<keyword evidence="3" id="KW-0862">Zinc</keyword>
<evidence type="ECO:0000256" key="3">
    <source>
        <dbReference type="ARBA" id="ARBA00022833"/>
    </source>
</evidence>
<name>A0A934UVM3_9MICO</name>
<dbReference type="PANTHER" id="PTHR22642:SF2">
    <property type="entry name" value="PROTEIN LONG AFTER FAR-RED 3"/>
    <property type="match status" value="1"/>
</dbReference>
<comment type="caution">
    <text evidence="6">The sequence shown here is derived from an EMBL/GenBank/DDBJ whole genome shotgun (WGS) entry which is preliminary data.</text>
</comment>
<dbReference type="InterPro" id="IPR054418">
    <property type="entry name" value="MQNX/HUTI_composite_N"/>
</dbReference>
<dbReference type="GO" id="GO:0016810">
    <property type="term" value="F:hydrolase activity, acting on carbon-nitrogen (but not peptide) bonds"/>
    <property type="evidence" value="ECO:0007669"/>
    <property type="project" value="InterPro"/>
</dbReference>
<evidence type="ECO:0000256" key="2">
    <source>
        <dbReference type="ARBA" id="ARBA00022801"/>
    </source>
</evidence>
<dbReference type="SUPFAM" id="SSF51556">
    <property type="entry name" value="Metallo-dependent hydrolases"/>
    <property type="match status" value="1"/>
</dbReference>
<evidence type="ECO:0000256" key="1">
    <source>
        <dbReference type="ARBA" id="ARBA00022723"/>
    </source>
</evidence>
<dbReference type="InterPro" id="IPR011059">
    <property type="entry name" value="Metal-dep_hydrolase_composite"/>
</dbReference>
<accession>A0A934UVM3</accession>
<evidence type="ECO:0000313" key="6">
    <source>
        <dbReference type="EMBL" id="MBK0420065.1"/>
    </source>
</evidence>
<keyword evidence="1" id="KW-0479">Metal-binding</keyword>
<dbReference type="InterPro" id="IPR013108">
    <property type="entry name" value="Amidohydro_3"/>
</dbReference>
<sequence length="545" mass="59298">MSTEHIGGSGGSVAIIGARLRTNAEEDGTASALLIRDGVIAAIGSDDEIRAAAPDGTPIVDARGGTVTPGLWDSHAHPDSGAVSTRGIDLGGVGTAEELRARLAAEHHRLGPDEWLEGWNLEYEMFEETGIDRSVFEDIVEGRPVFLRFYDGHTGLASLSALVAAGVDEPIRYPDGSETVVDETGRFTGELCEMSILSFMTEAVPVSDIEAELDRLEAVLRGFAAVGLTGCAIMDGTARTRELLRELESRGRLPQRIVVHEWHKVHFTDEDQDRIIRTKDERGRLWEGGAVKLFSDGVIDTGTALLHEHDAQGEGLRAAWPEWSEYTRVIRRYHDAGILIATHAVGDRAVSDVLDAYAALPTRSPGLPAHSIEHLEVMSDADVRKLGLSDTTASMQPLHMQWRKADFSDNWSRRLGPERRSTGYRCRSALDAGARVVLGSDWPVADYDPRIGMAWARGRHVPGTDETTVFEPEERLSGEEALLAYTLWPALARGWRDRGRLVVGAVGDVTVFGGDPVRTAAEALPELPVLLTVVDGVIVHRDPTV</sequence>
<keyword evidence="2" id="KW-0378">Hydrolase</keyword>
<dbReference type="RefSeq" id="WP_200116203.1">
    <property type="nucleotide sequence ID" value="NZ_JAEHOH010000020.1"/>
</dbReference>
<dbReference type="CDD" id="cd01300">
    <property type="entry name" value="YtcJ_like"/>
    <property type="match status" value="1"/>
</dbReference>
<dbReference type="GO" id="GO:0046872">
    <property type="term" value="F:metal ion binding"/>
    <property type="evidence" value="ECO:0007669"/>
    <property type="project" value="UniProtKB-KW"/>
</dbReference>
<protein>
    <submittedName>
        <fullName evidence="6">Amidohydrolase</fullName>
    </submittedName>
</protein>
<dbReference type="AlphaFoldDB" id="A0A934UVM3"/>
<organism evidence="6 7">
    <name type="scientific">Leucobacter chromiisoli</name>
    <dbReference type="NCBI Taxonomy" id="2796471"/>
    <lineage>
        <taxon>Bacteria</taxon>
        <taxon>Bacillati</taxon>
        <taxon>Actinomycetota</taxon>
        <taxon>Actinomycetes</taxon>
        <taxon>Micrococcales</taxon>
        <taxon>Microbacteriaceae</taxon>
        <taxon>Leucobacter</taxon>
    </lineage>
</organism>
<dbReference type="Pfam" id="PF07969">
    <property type="entry name" value="Amidohydro_3"/>
    <property type="match status" value="1"/>
</dbReference>
<feature type="domain" description="Aminodeoxyfutalosine deaminase/Imidazolonepropionase-like composite" evidence="5">
    <location>
        <begin position="32"/>
        <end position="55"/>
    </location>
</feature>
<gene>
    <name evidence="6" type="ORF">JD276_13590</name>
</gene>
<evidence type="ECO:0000313" key="7">
    <source>
        <dbReference type="Proteomes" id="UP000608530"/>
    </source>
</evidence>
<proteinExistence type="predicted"/>
<dbReference type="PANTHER" id="PTHR22642">
    <property type="entry name" value="IMIDAZOLONEPROPIONASE"/>
    <property type="match status" value="1"/>
</dbReference>
<evidence type="ECO:0000259" key="4">
    <source>
        <dbReference type="Pfam" id="PF07969"/>
    </source>
</evidence>
<dbReference type="SUPFAM" id="SSF51338">
    <property type="entry name" value="Composite domain of metallo-dependent hydrolases"/>
    <property type="match status" value="1"/>
</dbReference>
<evidence type="ECO:0000259" key="5">
    <source>
        <dbReference type="Pfam" id="PF22039"/>
    </source>
</evidence>
<dbReference type="Pfam" id="PF22039">
    <property type="entry name" value="HUTI_composite_bact"/>
    <property type="match status" value="1"/>
</dbReference>
<keyword evidence="7" id="KW-1185">Reference proteome</keyword>
<feature type="domain" description="Amidohydrolase 3" evidence="4">
    <location>
        <begin position="59"/>
        <end position="540"/>
    </location>
</feature>
<dbReference type="InterPro" id="IPR032466">
    <property type="entry name" value="Metal_Hydrolase"/>
</dbReference>
<dbReference type="Proteomes" id="UP000608530">
    <property type="component" value="Unassembled WGS sequence"/>
</dbReference>
<dbReference type="Gene3D" id="3.20.20.140">
    <property type="entry name" value="Metal-dependent hydrolases"/>
    <property type="match status" value="1"/>
</dbReference>
<dbReference type="Gene3D" id="3.10.310.70">
    <property type="match status" value="1"/>
</dbReference>
<dbReference type="Gene3D" id="2.30.40.10">
    <property type="entry name" value="Urease, subunit C, domain 1"/>
    <property type="match status" value="1"/>
</dbReference>
<dbReference type="EMBL" id="JAEHOH010000020">
    <property type="protein sequence ID" value="MBK0420065.1"/>
    <property type="molecule type" value="Genomic_DNA"/>
</dbReference>
<reference evidence="6" key="1">
    <citation type="submission" date="2020-12" db="EMBL/GenBank/DDBJ databases">
        <title>Leucobacter sp. CAS1, isolated from Chromium sludge.</title>
        <authorList>
            <person name="Xu Z."/>
        </authorList>
    </citation>
    <scope>NUCLEOTIDE SEQUENCE</scope>
    <source>
        <strain evidence="6">CSA1</strain>
    </source>
</reference>